<evidence type="ECO:0000256" key="1">
    <source>
        <dbReference type="HAMAP-Rule" id="MF_00775"/>
    </source>
</evidence>
<accession>A0ABW9XBZ6</accession>
<dbReference type="InterPro" id="IPR020915">
    <property type="entry name" value="UPF0311"/>
</dbReference>
<dbReference type="PANTHER" id="PTHR37315">
    <property type="entry name" value="UPF0311 PROTEIN BLR7842"/>
    <property type="match status" value="1"/>
</dbReference>
<comment type="similarity">
    <text evidence="1">Belongs to the UPF0311 family.</text>
</comment>
<gene>
    <name evidence="3" type="ORF">GTZ99_05670</name>
</gene>
<proteinExistence type="inferred from homology"/>
<protein>
    <recommendedName>
        <fullName evidence="1">UPF0311 protein GTZ99_05670</fullName>
    </recommendedName>
</protein>
<keyword evidence="4" id="KW-1185">Reference proteome</keyword>
<organism evidence="3 4">
    <name type="scientific">Novosphingobium ovatum</name>
    <dbReference type="NCBI Taxonomy" id="1908523"/>
    <lineage>
        <taxon>Bacteria</taxon>
        <taxon>Pseudomonadati</taxon>
        <taxon>Pseudomonadota</taxon>
        <taxon>Alphaproteobacteria</taxon>
        <taxon>Sphingomonadales</taxon>
        <taxon>Sphingomonadaceae</taxon>
        <taxon>Novosphingobium</taxon>
    </lineage>
</organism>
<evidence type="ECO:0000313" key="4">
    <source>
        <dbReference type="Proteomes" id="UP000753724"/>
    </source>
</evidence>
<name>A0ABW9XBZ6_9SPHN</name>
<sequence length="192" mass="20136">MRRFLTVVAVGLCLAAQPVLAATPAPSPAPVSAAVPLLPNAPPPTLEYAFSVQATLAPPVEAGNLDGGRRRFIQVTGGAAYGPMLSGTVLGGGGDWQTIRPGGLTDVEAHYFIKAADGTVIEVTNVGVRVASAEVTDKIARGEAVDPSAYYFRTTTRFGVVDGPLGWMRRAVFVARGIRKPDSVVIDFYVVR</sequence>
<dbReference type="Gene3D" id="2.40.160.20">
    <property type="match status" value="1"/>
</dbReference>
<dbReference type="HAMAP" id="MF_00775">
    <property type="entry name" value="UPF0311"/>
    <property type="match status" value="1"/>
</dbReference>
<dbReference type="Proteomes" id="UP000753724">
    <property type="component" value="Unassembled WGS sequence"/>
</dbReference>
<dbReference type="EMBL" id="JAAAPO010000002">
    <property type="protein sequence ID" value="NBC36043.1"/>
    <property type="molecule type" value="Genomic_DNA"/>
</dbReference>
<evidence type="ECO:0000256" key="2">
    <source>
        <dbReference type="SAM" id="SignalP"/>
    </source>
</evidence>
<evidence type="ECO:0000313" key="3">
    <source>
        <dbReference type="EMBL" id="NBC36043.1"/>
    </source>
</evidence>
<reference evidence="4" key="1">
    <citation type="submission" date="2020-01" db="EMBL/GenBank/DDBJ databases">
        <title>Sphingomonas sp. strain CSW-10.</title>
        <authorList>
            <person name="Chen W.-M."/>
        </authorList>
    </citation>
    <scope>NUCLEOTIDE SEQUENCE [LARGE SCALE GENOMIC DNA]</scope>
    <source>
        <strain evidence="4">FSY-8</strain>
    </source>
</reference>
<feature type="chain" id="PRO_5047229122" description="UPF0311 protein GTZ99_05670" evidence="2">
    <location>
        <begin position="22"/>
        <end position="192"/>
    </location>
</feature>
<feature type="signal peptide" evidence="2">
    <location>
        <begin position="1"/>
        <end position="21"/>
    </location>
</feature>
<dbReference type="Pfam" id="PF11578">
    <property type="entry name" value="DUF3237"/>
    <property type="match status" value="1"/>
</dbReference>
<dbReference type="PANTHER" id="PTHR37315:SF1">
    <property type="entry name" value="UPF0311 PROTEIN BLR7842"/>
    <property type="match status" value="1"/>
</dbReference>
<keyword evidence="2" id="KW-0732">Signal</keyword>
<comment type="caution">
    <text evidence="3">The sequence shown here is derived from an EMBL/GenBank/DDBJ whole genome shotgun (WGS) entry which is preliminary data.</text>
</comment>